<comment type="caution">
    <text evidence="2">The sequence shown here is derived from an EMBL/GenBank/DDBJ whole genome shotgun (WGS) entry which is preliminary data.</text>
</comment>
<dbReference type="AlphaFoldDB" id="A0A199V944"/>
<name>A0A199V944_ANACO</name>
<evidence type="ECO:0000313" key="2">
    <source>
        <dbReference type="EMBL" id="OAY73325.1"/>
    </source>
</evidence>
<accession>A0A199V944</accession>
<reference evidence="2 3" key="1">
    <citation type="journal article" date="2016" name="DNA Res.">
        <title>The draft genome of MD-2 pineapple using hybrid error correction of long reads.</title>
        <authorList>
            <person name="Redwan R.M."/>
            <person name="Saidin A."/>
            <person name="Kumar S.V."/>
        </authorList>
    </citation>
    <scope>NUCLEOTIDE SEQUENCE [LARGE SCALE GENOMIC DNA]</scope>
    <source>
        <strain evidence="3">cv. MD2</strain>
        <tissue evidence="2">Leaf</tissue>
    </source>
</reference>
<feature type="compositionally biased region" description="Basic residues" evidence="1">
    <location>
        <begin position="8"/>
        <end position="27"/>
    </location>
</feature>
<organism evidence="2 3">
    <name type="scientific">Ananas comosus</name>
    <name type="common">Pineapple</name>
    <name type="synonym">Ananas ananas</name>
    <dbReference type="NCBI Taxonomy" id="4615"/>
    <lineage>
        <taxon>Eukaryota</taxon>
        <taxon>Viridiplantae</taxon>
        <taxon>Streptophyta</taxon>
        <taxon>Embryophyta</taxon>
        <taxon>Tracheophyta</taxon>
        <taxon>Spermatophyta</taxon>
        <taxon>Magnoliopsida</taxon>
        <taxon>Liliopsida</taxon>
        <taxon>Poales</taxon>
        <taxon>Bromeliaceae</taxon>
        <taxon>Bromelioideae</taxon>
        <taxon>Ananas</taxon>
    </lineage>
</organism>
<feature type="non-terminal residue" evidence="2">
    <location>
        <position position="1"/>
    </location>
</feature>
<dbReference type="Proteomes" id="UP000092600">
    <property type="component" value="Unassembled WGS sequence"/>
</dbReference>
<sequence>RGAGSGGRSRRCTHRHRSETWSRRRGTRTCLPPP</sequence>
<gene>
    <name evidence="2" type="ORF">ACMD2_09984</name>
</gene>
<dbReference type="EMBL" id="LSRQ01002765">
    <property type="protein sequence ID" value="OAY73325.1"/>
    <property type="molecule type" value="Genomic_DNA"/>
</dbReference>
<feature type="region of interest" description="Disordered" evidence="1">
    <location>
        <begin position="1"/>
        <end position="34"/>
    </location>
</feature>
<evidence type="ECO:0000313" key="3">
    <source>
        <dbReference type="Proteomes" id="UP000092600"/>
    </source>
</evidence>
<protein>
    <submittedName>
        <fullName evidence="2">Uncharacterized protein</fullName>
    </submittedName>
</protein>
<evidence type="ECO:0000256" key="1">
    <source>
        <dbReference type="SAM" id="MobiDB-lite"/>
    </source>
</evidence>
<proteinExistence type="predicted"/>